<feature type="domain" description="HTH LytTR-type" evidence="1">
    <location>
        <begin position="2"/>
        <end position="37"/>
    </location>
</feature>
<sequence length="70" mass="7667">HRDILFVEGCKDYVKVVTTTKTYLHHATMKEMVDTLAPGPNPRRGCAGAETAETNAFAVAHSLLGHYPAR</sequence>
<comment type="caution">
    <text evidence="2">The sequence shown here is derived from an EMBL/GenBank/DDBJ whole genome shotgun (WGS) entry which is preliminary data.</text>
</comment>
<proteinExistence type="predicted"/>
<organism evidence="2">
    <name type="scientific">Tanacetum cinerariifolium</name>
    <name type="common">Dalmatian daisy</name>
    <name type="synonym">Chrysanthemum cinerariifolium</name>
    <dbReference type="NCBI Taxonomy" id="118510"/>
    <lineage>
        <taxon>Eukaryota</taxon>
        <taxon>Viridiplantae</taxon>
        <taxon>Streptophyta</taxon>
        <taxon>Embryophyta</taxon>
        <taxon>Tracheophyta</taxon>
        <taxon>Spermatophyta</taxon>
        <taxon>Magnoliopsida</taxon>
        <taxon>eudicotyledons</taxon>
        <taxon>Gunneridae</taxon>
        <taxon>Pentapetalae</taxon>
        <taxon>asterids</taxon>
        <taxon>campanulids</taxon>
        <taxon>Asterales</taxon>
        <taxon>Asteraceae</taxon>
        <taxon>Asteroideae</taxon>
        <taxon>Anthemideae</taxon>
        <taxon>Anthemidinae</taxon>
        <taxon>Tanacetum</taxon>
    </lineage>
</organism>
<gene>
    <name evidence="2" type="ORF">Tci_891896</name>
</gene>
<dbReference type="EMBL" id="BKCJ011318342">
    <property type="protein sequence ID" value="GFD19927.1"/>
    <property type="molecule type" value="Genomic_DNA"/>
</dbReference>
<reference evidence="2" key="1">
    <citation type="journal article" date="2019" name="Sci. Rep.">
        <title>Draft genome of Tanacetum cinerariifolium, the natural source of mosquito coil.</title>
        <authorList>
            <person name="Yamashiro T."/>
            <person name="Shiraishi A."/>
            <person name="Satake H."/>
            <person name="Nakayama K."/>
        </authorList>
    </citation>
    <scope>NUCLEOTIDE SEQUENCE</scope>
</reference>
<dbReference type="InterPro" id="IPR007492">
    <property type="entry name" value="LytTR_DNA-bd_dom"/>
</dbReference>
<evidence type="ECO:0000259" key="1">
    <source>
        <dbReference type="Pfam" id="PF04397"/>
    </source>
</evidence>
<feature type="non-terminal residue" evidence="2">
    <location>
        <position position="1"/>
    </location>
</feature>
<dbReference type="Pfam" id="PF04397">
    <property type="entry name" value="LytTR"/>
    <property type="match status" value="1"/>
</dbReference>
<evidence type="ECO:0000313" key="2">
    <source>
        <dbReference type="EMBL" id="GFD19927.1"/>
    </source>
</evidence>
<name>A0A699UBW4_TANCI</name>
<dbReference type="AlphaFoldDB" id="A0A699UBW4"/>
<dbReference type="GO" id="GO:0003677">
    <property type="term" value="F:DNA binding"/>
    <property type="evidence" value="ECO:0007669"/>
    <property type="project" value="InterPro"/>
</dbReference>
<accession>A0A699UBW4</accession>
<protein>
    <recommendedName>
        <fullName evidence="1">HTH LytTR-type domain-containing protein</fullName>
    </recommendedName>
</protein>